<feature type="compositionally biased region" description="Basic and acidic residues" evidence="1">
    <location>
        <begin position="948"/>
        <end position="961"/>
    </location>
</feature>
<evidence type="ECO:0000256" key="2">
    <source>
        <dbReference type="SAM" id="Phobius"/>
    </source>
</evidence>
<protein>
    <submittedName>
        <fullName evidence="3">DUF748 domain-containing protein</fullName>
    </submittedName>
</protein>
<proteinExistence type="predicted"/>
<keyword evidence="2" id="KW-1133">Transmembrane helix</keyword>
<feature type="transmembrane region" description="Helical" evidence="2">
    <location>
        <begin position="6"/>
        <end position="22"/>
    </location>
</feature>
<feature type="region of interest" description="Disordered" evidence="1">
    <location>
        <begin position="180"/>
        <end position="208"/>
    </location>
</feature>
<dbReference type="Proteomes" id="UP000298049">
    <property type="component" value="Chromosome"/>
</dbReference>
<keyword evidence="4" id="KW-1185">Reference proteome</keyword>
<dbReference type="GO" id="GO:0090313">
    <property type="term" value="P:regulation of protein targeting to membrane"/>
    <property type="evidence" value="ECO:0007669"/>
    <property type="project" value="TreeGrafter"/>
</dbReference>
<gene>
    <name evidence="3" type="ORF">soil367_00465</name>
</gene>
<evidence type="ECO:0000256" key="1">
    <source>
        <dbReference type="SAM" id="MobiDB-lite"/>
    </source>
</evidence>
<dbReference type="InterPro" id="IPR036737">
    <property type="entry name" value="OmpA-like_sf"/>
</dbReference>
<name>A0A4P7XCH9_9ALTE</name>
<feature type="compositionally biased region" description="Acidic residues" evidence="1">
    <location>
        <begin position="404"/>
        <end position="423"/>
    </location>
</feature>
<dbReference type="EMBL" id="CP031093">
    <property type="protein sequence ID" value="QCF24549.1"/>
    <property type="molecule type" value="Genomic_DNA"/>
</dbReference>
<dbReference type="Pfam" id="PF05359">
    <property type="entry name" value="DUF748"/>
    <property type="match status" value="2"/>
</dbReference>
<feature type="region of interest" description="Disordered" evidence="1">
    <location>
        <begin position="614"/>
        <end position="640"/>
    </location>
</feature>
<dbReference type="InterPro" id="IPR008023">
    <property type="entry name" value="DUF748"/>
</dbReference>
<organism evidence="3 4">
    <name type="scientific">Hydrocarboniclastica marina</name>
    <dbReference type="NCBI Taxonomy" id="2259620"/>
    <lineage>
        <taxon>Bacteria</taxon>
        <taxon>Pseudomonadati</taxon>
        <taxon>Pseudomonadota</taxon>
        <taxon>Gammaproteobacteria</taxon>
        <taxon>Alteromonadales</taxon>
        <taxon>Alteromonadaceae</taxon>
        <taxon>Hydrocarboniclastica</taxon>
    </lineage>
</organism>
<dbReference type="PANTHER" id="PTHR30441:SF8">
    <property type="entry name" value="DUF748 DOMAIN-CONTAINING PROTEIN"/>
    <property type="match status" value="1"/>
</dbReference>
<feature type="compositionally biased region" description="Low complexity" evidence="1">
    <location>
        <begin position="626"/>
        <end position="636"/>
    </location>
</feature>
<feature type="region of interest" description="Disordered" evidence="1">
    <location>
        <begin position="402"/>
        <end position="425"/>
    </location>
</feature>
<dbReference type="PANTHER" id="PTHR30441">
    <property type="entry name" value="DUF748 DOMAIN-CONTAINING PROTEIN"/>
    <property type="match status" value="1"/>
</dbReference>
<dbReference type="GO" id="GO:0005886">
    <property type="term" value="C:plasma membrane"/>
    <property type="evidence" value="ECO:0007669"/>
    <property type="project" value="TreeGrafter"/>
</dbReference>
<dbReference type="InterPro" id="IPR052894">
    <property type="entry name" value="AsmA-related"/>
</dbReference>
<dbReference type="OrthoDB" id="9757969at2"/>
<reference evidence="3 4" key="1">
    <citation type="submission" date="2018-07" db="EMBL/GenBank/DDBJ databases">
        <title>Marsedoiliclastica nanhaica gen. nov. sp. nov., a novel marine hydrocarbonoclastic bacterium isolated from an in-situ enriched hydrocarbon-degrading consortium in deep-sea sediment.</title>
        <authorList>
            <person name="Dong C."/>
            <person name="Ma T."/>
            <person name="Liu R."/>
            <person name="Shao Z."/>
        </authorList>
    </citation>
    <scope>NUCLEOTIDE SEQUENCE [LARGE SCALE GENOMIC DNA]</scope>
    <source>
        <strain evidence="4">soil36-7</strain>
    </source>
</reference>
<sequence>MPSRSSGSVICQVILTCIVFALRDFRRWDVPQSVTSLREPGAVAQDNRTQPKRKWPRWVGLALALLILIYSAFGFLVVPWWLERQLPEQAQRHLGWQTQTRDISANPFTLSVTVTGFSATDSAGEVVARAEKFHLNVSFLQLFLAQIGIDEFLLDEPYLRLEIGPEGNLNILADWRNNSPQAADAGQSKGGDSGSGENGPGESSEGSSGAFPLVIENAQITAGKILLRDRRGETTQEFQISPIAFDLSGVATFENSGDAGRYYLSATLGDDQKLIWQGDISLMPFRSSGDFELQNLAADALWHFVGRDTPYDWRQGRIDYKSNYQFSDTEQLQLDDGELSIRNSEVFISATSNDQPALQVDQLEAQGLSFDLSRMRLQVGSISAADWSLLLRRAEDGTLNWAADAEDDGSEGDESDSGSDNDETSFSWQVEQVALESGVLNWRDRALSEPAEIQLDQIELELTDLTGDPDSPVGIALQVTGSDKGTGQLNGEFTLSPFTLESSVQLSDVSLANYQAYLNEAVNLELAAGTLDFDGTVSLDDQKPKLTGSIEGTLSADAVQTQLVELESPFLSWTSLRLNPLRVQLEPLTVDIPEIRWTGPEFTYVRLPDGKNSVSRVTADDEEGETASAETETAGADGDGNDTVGFALRIQRLGLESAAIVIDDRSIEGGFQTRIHNLSGELLALGNQKPQRAEVRLEGDVAEQGSLVLEGTIGALGQNDTSVLDLVGDNIAIPPLTPYVARYLGYKVESGRLALDLDYTIVGDQLDGSNDVVLHDFRLGENVDSPQAVDAPVQLGLALLRDRSGTISVELPVNGSLSDPSFNFSEVILSTFSGLVARAATAPFSLLGNLVNIGGSDEDLGNTGFAPGSAELPAKENEELQALTEALNERPAISLQFRGVSAPDWDGPALVLAERGVSLPAEGLGPLIDKLESLLVELEGESALESQVRARDTDAGPRRSSPEWAQTLLRQLVGEESPEPGALRQLAEDRAAAIERALVDNGIDPGRLSREAVRTSGEVEQGRVMVPLEPGSR</sequence>
<keyword evidence="2" id="KW-0812">Transmembrane</keyword>
<dbReference type="AlphaFoldDB" id="A0A4P7XCH9"/>
<evidence type="ECO:0000313" key="4">
    <source>
        <dbReference type="Proteomes" id="UP000298049"/>
    </source>
</evidence>
<feature type="compositionally biased region" description="Gly residues" evidence="1">
    <location>
        <begin position="188"/>
        <end position="199"/>
    </location>
</feature>
<feature type="region of interest" description="Disordered" evidence="1">
    <location>
        <begin position="1008"/>
        <end position="1033"/>
    </location>
</feature>
<dbReference type="KEGG" id="hmi:soil367_00465"/>
<accession>A0A4P7XCH9</accession>
<feature type="region of interest" description="Disordered" evidence="1">
    <location>
        <begin position="943"/>
        <end position="963"/>
    </location>
</feature>
<keyword evidence="2" id="KW-0472">Membrane</keyword>
<evidence type="ECO:0000313" key="3">
    <source>
        <dbReference type="EMBL" id="QCF24549.1"/>
    </source>
</evidence>
<dbReference type="Gene3D" id="3.30.1330.60">
    <property type="entry name" value="OmpA-like domain"/>
    <property type="match status" value="1"/>
</dbReference>
<feature type="transmembrane region" description="Helical" evidence="2">
    <location>
        <begin position="58"/>
        <end position="82"/>
    </location>
</feature>